<dbReference type="OrthoDB" id="674314at2"/>
<protein>
    <recommendedName>
        <fullName evidence="4">DUF4405 domain-containing protein</fullName>
    </recommendedName>
</protein>
<keyword evidence="1" id="KW-0812">Transmembrane</keyword>
<feature type="transmembrane region" description="Helical" evidence="1">
    <location>
        <begin position="75"/>
        <end position="99"/>
    </location>
</feature>
<evidence type="ECO:0000313" key="3">
    <source>
        <dbReference type="Proteomes" id="UP000320300"/>
    </source>
</evidence>
<feature type="transmembrane region" description="Helical" evidence="1">
    <location>
        <begin position="36"/>
        <end position="55"/>
    </location>
</feature>
<keyword evidence="1" id="KW-0472">Membrane</keyword>
<evidence type="ECO:0000256" key="1">
    <source>
        <dbReference type="SAM" id="Phobius"/>
    </source>
</evidence>
<dbReference type="RefSeq" id="WP_142526374.1">
    <property type="nucleotide sequence ID" value="NZ_CBCSJO010000002.1"/>
</dbReference>
<evidence type="ECO:0000313" key="2">
    <source>
        <dbReference type="EMBL" id="SMO35074.1"/>
    </source>
</evidence>
<keyword evidence="3" id="KW-1185">Reference proteome</keyword>
<dbReference type="AlphaFoldDB" id="A0A521AJR2"/>
<dbReference type="EMBL" id="FXTN01000001">
    <property type="protein sequence ID" value="SMO35074.1"/>
    <property type="molecule type" value="Genomic_DNA"/>
</dbReference>
<feature type="transmembrane region" description="Helical" evidence="1">
    <location>
        <begin position="6"/>
        <end position="24"/>
    </location>
</feature>
<evidence type="ECO:0008006" key="4">
    <source>
        <dbReference type="Google" id="ProtNLM"/>
    </source>
</evidence>
<sequence>MFYILIFATFIFFIAHVALLLAAFPQSKLARARYFYSHLTLWITGILVFSLAVLYSGSGRSSFLDYFDTATKKAMILVFTVALSVVAHLIVSLLILPLLRRNQEDGHL</sequence>
<accession>A0A521AJR2</accession>
<keyword evidence="1" id="KW-1133">Transmembrane helix</keyword>
<reference evidence="2 3" key="1">
    <citation type="submission" date="2017-05" db="EMBL/GenBank/DDBJ databases">
        <authorList>
            <person name="Varghese N."/>
            <person name="Submissions S."/>
        </authorList>
    </citation>
    <scope>NUCLEOTIDE SEQUENCE [LARGE SCALE GENOMIC DNA]</scope>
    <source>
        <strain evidence="2 3">DSM 19036</strain>
    </source>
</reference>
<gene>
    <name evidence="2" type="ORF">SAMN06265348_101261</name>
</gene>
<proteinExistence type="predicted"/>
<name>A0A521AJR2_9SPHI</name>
<organism evidence="2 3">
    <name type="scientific">Pedobacter westerhofensis</name>
    <dbReference type="NCBI Taxonomy" id="425512"/>
    <lineage>
        <taxon>Bacteria</taxon>
        <taxon>Pseudomonadati</taxon>
        <taxon>Bacteroidota</taxon>
        <taxon>Sphingobacteriia</taxon>
        <taxon>Sphingobacteriales</taxon>
        <taxon>Sphingobacteriaceae</taxon>
        <taxon>Pedobacter</taxon>
    </lineage>
</organism>
<dbReference type="Proteomes" id="UP000320300">
    <property type="component" value="Unassembled WGS sequence"/>
</dbReference>